<evidence type="ECO:0000256" key="1">
    <source>
        <dbReference type="ARBA" id="ARBA00023002"/>
    </source>
</evidence>
<evidence type="ECO:0000256" key="2">
    <source>
        <dbReference type="PIRSR" id="PIRSR000097-1"/>
    </source>
</evidence>
<proteinExistence type="predicted"/>
<evidence type="ECO:0000259" key="5">
    <source>
        <dbReference type="Pfam" id="PF00248"/>
    </source>
</evidence>
<dbReference type="SUPFAM" id="SSF51430">
    <property type="entry name" value="NAD(P)-linked oxidoreductase"/>
    <property type="match status" value="1"/>
</dbReference>
<dbReference type="CDD" id="cd19071">
    <property type="entry name" value="AKR_AKR1-5-like"/>
    <property type="match status" value="1"/>
</dbReference>
<evidence type="ECO:0000256" key="4">
    <source>
        <dbReference type="PIRSR" id="PIRSR000097-3"/>
    </source>
</evidence>
<dbReference type="PANTHER" id="PTHR43827:SF13">
    <property type="entry name" value="ALDO_KETO REDUCTASE FAMILY PROTEIN"/>
    <property type="match status" value="1"/>
</dbReference>
<keyword evidence="1" id="KW-0560">Oxidoreductase</keyword>
<dbReference type="PANTHER" id="PTHR43827">
    <property type="entry name" value="2,5-DIKETO-D-GLUCONIC ACID REDUCTASE"/>
    <property type="match status" value="1"/>
</dbReference>
<dbReference type="InterPro" id="IPR020471">
    <property type="entry name" value="AKR"/>
</dbReference>
<dbReference type="PROSITE" id="PS00062">
    <property type="entry name" value="ALDOKETO_REDUCTASE_2"/>
    <property type="match status" value="1"/>
</dbReference>
<feature type="domain" description="NADP-dependent oxidoreductase" evidence="5">
    <location>
        <begin position="19"/>
        <end position="268"/>
    </location>
</feature>
<evidence type="ECO:0000313" key="7">
    <source>
        <dbReference type="Proteomes" id="UP001377567"/>
    </source>
</evidence>
<dbReference type="InterPro" id="IPR023210">
    <property type="entry name" value="NADP_OxRdtase_dom"/>
</dbReference>
<evidence type="ECO:0000313" key="6">
    <source>
        <dbReference type="EMBL" id="GMM56130.1"/>
    </source>
</evidence>
<comment type="caution">
    <text evidence="6">The sequence shown here is derived from an EMBL/GenBank/DDBJ whole genome shotgun (WGS) entry which is preliminary data.</text>
</comment>
<sequence length="286" mass="32607">MSPSVPLKTLNNGATIPELALGLWETTNAECSRVVEDALDVGYRHFDSAQHYGNEKGASEGIAKWLSEDPANRRREDIFYTTKITEANHGYEKAKASIKESLKKAESIKYIDLVLIHSPMSNREKRLETWKALQEAVNEGTVKSIGVSNYAIPHLKELLEWEGLTIKPVINQVEINPWLTRKEIVDFCHAHGMEVEAYCPLTRCKKFDDPIVVKLSKTYGKTPAQILIKWSLQKGFIALPKTTHKERMLSNLDVYDFTISPEDMKELTHDNEYQVICNWDPTVYRG</sequence>
<dbReference type="Pfam" id="PF00248">
    <property type="entry name" value="Aldo_ket_red"/>
    <property type="match status" value="1"/>
</dbReference>
<feature type="active site" description="Proton donor" evidence="2">
    <location>
        <position position="52"/>
    </location>
</feature>
<feature type="binding site" evidence="3">
    <location>
        <position position="117"/>
    </location>
    <ligand>
        <name>substrate</name>
    </ligand>
</feature>
<dbReference type="Proteomes" id="UP001377567">
    <property type="component" value="Unassembled WGS sequence"/>
</dbReference>
<protein>
    <recommendedName>
        <fullName evidence="5">NADP-dependent oxidoreductase domain-containing protein</fullName>
    </recommendedName>
</protein>
<keyword evidence="7" id="KW-1185">Reference proteome</keyword>
<organism evidence="6 7">
    <name type="scientific">Maudiozyma humilis</name>
    <name type="common">Sour dough yeast</name>
    <name type="synonym">Kazachstania humilis</name>
    <dbReference type="NCBI Taxonomy" id="51915"/>
    <lineage>
        <taxon>Eukaryota</taxon>
        <taxon>Fungi</taxon>
        <taxon>Dikarya</taxon>
        <taxon>Ascomycota</taxon>
        <taxon>Saccharomycotina</taxon>
        <taxon>Saccharomycetes</taxon>
        <taxon>Saccharomycetales</taxon>
        <taxon>Saccharomycetaceae</taxon>
        <taxon>Maudiozyma</taxon>
    </lineage>
</organism>
<name>A0AAV5RXG1_MAUHU</name>
<dbReference type="InterPro" id="IPR036812">
    <property type="entry name" value="NAD(P)_OxRdtase_dom_sf"/>
</dbReference>
<dbReference type="AlphaFoldDB" id="A0AAV5RXG1"/>
<accession>A0AAV5RXG1</accession>
<dbReference type="PIRSF" id="PIRSF000097">
    <property type="entry name" value="AKR"/>
    <property type="match status" value="1"/>
</dbReference>
<gene>
    <name evidence="6" type="ORF">DAKH74_027460</name>
</gene>
<dbReference type="PRINTS" id="PR00069">
    <property type="entry name" value="ALDKETRDTASE"/>
</dbReference>
<dbReference type="EMBL" id="BTGD01000006">
    <property type="protein sequence ID" value="GMM56130.1"/>
    <property type="molecule type" value="Genomic_DNA"/>
</dbReference>
<dbReference type="PROSITE" id="PS00063">
    <property type="entry name" value="ALDOKETO_REDUCTASE_3"/>
    <property type="match status" value="1"/>
</dbReference>
<feature type="site" description="Lowers pKa of active site Tyr" evidence="4">
    <location>
        <position position="83"/>
    </location>
</feature>
<dbReference type="GO" id="GO:0016616">
    <property type="term" value="F:oxidoreductase activity, acting on the CH-OH group of donors, NAD or NADP as acceptor"/>
    <property type="evidence" value="ECO:0007669"/>
    <property type="project" value="UniProtKB-ARBA"/>
</dbReference>
<dbReference type="Gene3D" id="3.20.20.100">
    <property type="entry name" value="NADP-dependent oxidoreductase domain"/>
    <property type="match status" value="1"/>
</dbReference>
<reference evidence="6 7" key="1">
    <citation type="journal article" date="2023" name="Elife">
        <title>Identification of key yeast species and microbe-microbe interactions impacting larval growth of Drosophila in the wild.</title>
        <authorList>
            <person name="Mure A."/>
            <person name="Sugiura Y."/>
            <person name="Maeda R."/>
            <person name="Honda K."/>
            <person name="Sakurai N."/>
            <person name="Takahashi Y."/>
            <person name="Watada M."/>
            <person name="Katoh T."/>
            <person name="Gotoh A."/>
            <person name="Gotoh Y."/>
            <person name="Taniguchi I."/>
            <person name="Nakamura K."/>
            <person name="Hayashi T."/>
            <person name="Katayama T."/>
            <person name="Uemura T."/>
            <person name="Hattori Y."/>
        </authorList>
    </citation>
    <scope>NUCLEOTIDE SEQUENCE [LARGE SCALE GENOMIC DNA]</scope>
    <source>
        <strain evidence="6 7">KH-74</strain>
    </source>
</reference>
<dbReference type="FunFam" id="3.20.20.100:FF:000002">
    <property type="entry name" value="2,5-diketo-D-gluconic acid reductase A"/>
    <property type="match status" value="1"/>
</dbReference>
<dbReference type="PROSITE" id="PS00798">
    <property type="entry name" value="ALDOKETO_REDUCTASE_1"/>
    <property type="match status" value="1"/>
</dbReference>
<evidence type="ECO:0000256" key="3">
    <source>
        <dbReference type="PIRSR" id="PIRSR000097-2"/>
    </source>
</evidence>
<dbReference type="InterPro" id="IPR018170">
    <property type="entry name" value="Aldo/ket_reductase_CS"/>
</dbReference>